<dbReference type="PANTHER" id="PTHR31157">
    <property type="entry name" value="SCP DOMAIN-CONTAINING PROTEIN"/>
    <property type="match status" value="1"/>
</dbReference>
<dbReference type="EMBL" id="JGYG01000007">
    <property type="protein sequence ID" value="KFI28741.1"/>
    <property type="molecule type" value="Genomic_DNA"/>
</dbReference>
<dbReference type="InterPro" id="IPR014044">
    <property type="entry name" value="CAP_dom"/>
</dbReference>
<dbReference type="AlphaFoldDB" id="A0A086Y391"/>
<dbReference type="PROSITE" id="PS51257">
    <property type="entry name" value="PROKAR_LIPOPROTEIN"/>
    <property type="match status" value="1"/>
</dbReference>
<dbReference type="PANTHER" id="PTHR31157:SF1">
    <property type="entry name" value="SCP DOMAIN-CONTAINING PROTEIN"/>
    <property type="match status" value="1"/>
</dbReference>
<dbReference type="Proteomes" id="UP000028826">
    <property type="component" value="Unassembled WGS sequence"/>
</dbReference>
<dbReference type="InterPro" id="IPR035940">
    <property type="entry name" value="CAP_sf"/>
</dbReference>
<dbReference type="eggNOG" id="COG2340">
    <property type="taxonomic scope" value="Bacteria"/>
</dbReference>
<name>A0A086Y391_9RHOB</name>
<dbReference type="SUPFAM" id="SSF55797">
    <property type="entry name" value="PR-1-like"/>
    <property type="match status" value="1"/>
</dbReference>
<keyword evidence="2" id="KW-1185">Reference proteome</keyword>
<gene>
    <name evidence="1" type="ORF">CN97_18560</name>
</gene>
<protein>
    <submittedName>
        <fullName evidence="1">RNA polymerase ECF-subfamily sigma factor</fullName>
    </submittedName>
</protein>
<evidence type="ECO:0000313" key="1">
    <source>
        <dbReference type="EMBL" id="KFI28741.1"/>
    </source>
</evidence>
<organism evidence="1 2">
    <name type="scientific">Haematobacter massiliensis</name>
    <dbReference type="NCBI Taxonomy" id="195105"/>
    <lineage>
        <taxon>Bacteria</taxon>
        <taxon>Pseudomonadati</taxon>
        <taxon>Pseudomonadota</taxon>
        <taxon>Alphaproteobacteria</taxon>
        <taxon>Rhodobacterales</taxon>
        <taxon>Paracoccaceae</taxon>
        <taxon>Haematobacter</taxon>
    </lineage>
</organism>
<accession>A0A086Y391</accession>
<dbReference type="RefSeq" id="WP_051911206.1">
    <property type="nucleotide sequence ID" value="NZ_CAMIFG010000152.1"/>
</dbReference>
<comment type="caution">
    <text evidence="1">The sequence shown here is derived from an EMBL/GenBank/DDBJ whole genome shotgun (WGS) entry which is preliminary data.</text>
</comment>
<evidence type="ECO:0000313" key="2">
    <source>
        <dbReference type="Proteomes" id="UP000028826"/>
    </source>
</evidence>
<proteinExistence type="predicted"/>
<dbReference type="Gene3D" id="3.40.33.10">
    <property type="entry name" value="CAP"/>
    <property type="match status" value="1"/>
</dbReference>
<sequence>MTRNILKPALGLAGFLALSACIIPVPLVVPGSSRGPSAPASQVSAPAGQGGDVLRLINAEREREGLHPLSWSDRLAASAADHASWIASTGTFSHTGQGGSSARDRMVARGYRGCDYAENISRGQPDAQAVVRGWMLSPGHRANNLRRSSYEAGAAMVRGSRGPVWVINFGAPCG</sequence>
<reference evidence="1 2" key="1">
    <citation type="submission" date="2014-03" db="EMBL/GenBank/DDBJ databases">
        <title>Genome of Haematobacter massiliensis CCUG 47968.</title>
        <authorList>
            <person name="Wang D."/>
            <person name="Wang G."/>
        </authorList>
    </citation>
    <scope>NUCLEOTIDE SEQUENCE [LARGE SCALE GENOMIC DNA]</scope>
    <source>
        <strain evidence="1 2">CCUG 47968</strain>
    </source>
</reference>
<dbReference type="STRING" id="195105.CN97_18560"/>
<dbReference type="OrthoDB" id="9811255at2"/>
<dbReference type="CDD" id="cd05379">
    <property type="entry name" value="CAP_bacterial"/>
    <property type="match status" value="1"/>
</dbReference>
<dbReference type="Pfam" id="PF00188">
    <property type="entry name" value="CAP"/>
    <property type="match status" value="1"/>
</dbReference>